<gene>
    <name evidence="2" type="ORF">CR513_52940</name>
</gene>
<dbReference type="Pfam" id="PF25597">
    <property type="entry name" value="SH3_retrovirus"/>
    <property type="match status" value="1"/>
</dbReference>
<evidence type="ECO:0000259" key="1">
    <source>
        <dbReference type="Pfam" id="PF25597"/>
    </source>
</evidence>
<reference evidence="2" key="1">
    <citation type="submission" date="2018-05" db="EMBL/GenBank/DDBJ databases">
        <title>Draft genome of Mucuna pruriens seed.</title>
        <authorList>
            <person name="Nnadi N.E."/>
            <person name="Vos R."/>
            <person name="Hasami M.H."/>
            <person name="Devisetty U.K."/>
            <person name="Aguiy J.C."/>
        </authorList>
    </citation>
    <scope>NUCLEOTIDE SEQUENCE [LARGE SCALE GENOMIC DNA]</scope>
    <source>
        <strain evidence="2">JCA_2017</strain>
    </source>
</reference>
<feature type="non-terminal residue" evidence="2">
    <location>
        <position position="1"/>
    </location>
</feature>
<sequence length="226" mass="26246">DHTLEKIHSGNLKRGFYYLENEKDLNNFVHNTFSNIAHVTSTFIYKLSSFALWHFMFGHVMCVIILDKRNFFIQRVLIELPNLFQLVHMDIWGLYSIVAIHVIKTEGPEFILGAYYIEKGIVYHTTCVPSRIIEDKSPFQLLYNSLLDLDLLQVFACLCYASTLTAKSDKFDSKAHKCVFIGYRPSTKGFLAYELHTKEVILSRNVKFHKLLFPYSSHHDSNSTPQ</sequence>
<organism evidence="2 3">
    <name type="scientific">Mucuna pruriens</name>
    <name type="common">Velvet bean</name>
    <name type="synonym">Dolichos pruriens</name>
    <dbReference type="NCBI Taxonomy" id="157652"/>
    <lineage>
        <taxon>Eukaryota</taxon>
        <taxon>Viridiplantae</taxon>
        <taxon>Streptophyta</taxon>
        <taxon>Embryophyta</taxon>
        <taxon>Tracheophyta</taxon>
        <taxon>Spermatophyta</taxon>
        <taxon>Magnoliopsida</taxon>
        <taxon>eudicotyledons</taxon>
        <taxon>Gunneridae</taxon>
        <taxon>Pentapetalae</taxon>
        <taxon>rosids</taxon>
        <taxon>fabids</taxon>
        <taxon>Fabales</taxon>
        <taxon>Fabaceae</taxon>
        <taxon>Papilionoideae</taxon>
        <taxon>50 kb inversion clade</taxon>
        <taxon>NPAAA clade</taxon>
        <taxon>indigoferoid/millettioid clade</taxon>
        <taxon>Phaseoleae</taxon>
        <taxon>Mucuna</taxon>
    </lineage>
</organism>
<evidence type="ECO:0000313" key="3">
    <source>
        <dbReference type="Proteomes" id="UP000257109"/>
    </source>
</evidence>
<keyword evidence="3" id="KW-1185">Reference proteome</keyword>
<comment type="caution">
    <text evidence="2">The sequence shown here is derived from an EMBL/GenBank/DDBJ whole genome shotgun (WGS) entry which is preliminary data.</text>
</comment>
<dbReference type="EMBL" id="QJKJ01012680">
    <property type="protein sequence ID" value="RDX68107.1"/>
    <property type="molecule type" value="Genomic_DNA"/>
</dbReference>
<dbReference type="InterPro" id="IPR039537">
    <property type="entry name" value="Retrotran_Ty1/copia-like"/>
</dbReference>
<dbReference type="OrthoDB" id="1436307at2759"/>
<accession>A0A371EPY9</accession>
<feature type="domain" description="Retroviral polymerase SH3-like" evidence="1">
    <location>
        <begin position="157"/>
        <end position="218"/>
    </location>
</feature>
<evidence type="ECO:0000313" key="2">
    <source>
        <dbReference type="EMBL" id="RDX68107.1"/>
    </source>
</evidence>
<dbReference type="InterPro" id="IPR057670">
    <property type="entry name" value="SH3_retrovirus"/>
</dbReference>
<name>A0A371EPY9_MUCPR</name>
<dbReference type="PANTHER" id="PTHR42648:SF31">
    <property type="entry name" value="RNA-DIRECTED DNA POLYMERASE"/>
    <property type="match status" value="1"/>
</dbReference>
<dbReference type="PANTHER" id="PTHR42648">
    <property type="entry name" value="TRANSPOSASE, PUTATIVE-RELATED"/>
    <property type="match status" value="1"/>
</dbReference>
<proteinExistence type="predicted"/>
<dbReference type="Proteomes" id="UP000257109">
    <property type="component" value="Unassembled WGS sequence"/>
</dbReference>
<dbReference type="AlphaFoldDB" id="A0A371EPY9"/>
<protein>
    <recommendedName>
        <fullName evidence="1">Retroviral polymerase SH3-like domain-containing protein</fullName>
    </recommendedName>
</protein>